<protein>
    <recommendedName>
        <fullName evidence="6">TATA element modulatory factor 1 TATA binding domain-containing protein</fullName>
    </recommendedName>
</protein>
<keyword evidence="3 4" id="KW-0175">Coiled coil</keyword>
<reference evidence="7" key="1">
    <citation type="submission" date="2015-10" db="EMBL/GenBank/DDBJ databases">
        <authorList>
            <person name="Regsiter A."/>
            <person name="william w."/>
        </authorList>
    </citation>
    <scope>NUCLEOTIDE SEQUENCE</scope>
    <source>
        <strain evidence="7">Montdore</strain>
    </source>
</reference>
<feature type="domain" description="TATA element modulatory factor 1 TATA binding" evidence="6">
    <location>
        <begin position="731"/>
        <end position="842"/>
    </location>
</feature>
<accession>A0A292Q0X7</accession>
<name>A0A292Q0X7_9PEZI</name>
<feature type="region of interest" description="Disordered" evidence="5">
    <location>
        <begin position="258"/>
        <end position="302"/>
    </location>
</feature>
<dbReference type="GO" id="GO:0005794">
    <property type="term" value="C:Golgi apparatus"/>
    <property type="evidence" value="ECO:0007669"/>
    <property type="project" value="UniProtKB-SubCell"/>
</dbReference>
<dbReference type="Proteomes" id="UP001412239">
    <property type="component" value="Unassembled WGS sequence"/>
</dbReference>
<feature type="compositionally biased region" description="Polar residues" evidence="5">
    <location>
        <begin position="660"/>
        <end position="678"/>
    </location>
</feature>
<dbReference type="PANTHER" id="PTHR46515">
    <property type="entry name" value="TATA ELEMENT MODULATORY FACTOR TMF1"/>
    <property type="match status" value="1"/>
</dbReference>
<dbReference type="GO" id="GO:0005783">
    <property type="term" value="C:endoplasmic reticulum"/>
    <property type="evidence" value="ECO:0007669"/>
    <property type="project" value="TreeGrafter"/>
</dbReference>
<feature type="compositionally biased region" description="Polar residues" evidence="5">
    <location>
        <begin position="118"/>
        <end position="127"/>
    </location>
</feature>
<dbReference type="Pfam" id="PF12325">
    <property type="entry name" value="TMF_TATA_bd"/>
    <property type="match status" value="1"/>
</dbReference>
<dbReference type="AlphaFoldDB" id="A0A292Q0X7"/>
<feature type="compositionally biased region" description="Basic and acidic residues" evidence="5">
    <location>
        <begin position="259"/>
        <end position="302"/>
    </location>
</feature>
<dbReference type="InterPro" id="IPR022092">
    <property type="entry name" value="TMF_DNA-bd"/>
</dbReference>
<feature type="compositionally biased region" description="Basic and acidic residues" evidence="5">
    <location>
        <begin position="77"/>
        <end position="89"/>
    </location>
</feature>
<gene>
    <name evidence="7" type="ORF">GSTUAT00003194001</name>
</gene>
<dbReference type="InterPro" id="IPR052602">
    <property type="entry name" value="Growth_transcription_reg"/>
</dbReference>
<evidence type="ECO:0000256" key="2">
    <source>
        <dbReference type="ARBA" id="ARBA00023034"/>
    </source>
</evidence>
<dbReference type="EMBL" id="LN890986">
    <property type="protein sequence ID" value="CUS12701.1"/>
    <property type="molecule type" value="Genomic_DNA"/>
</dbReference>
<sequence length="845" mass="93084">MNFLQKGLAGLESRLDKVLLDEPGGQTSTTPPPPQLALQPTKAEERVANTVAVKAATARGERGRSRSPGIEDGEPVESPKDQGEDKVDGGEGGGGGSSDCKPEPPPPPATALEELPVRSSTDSTASKPTADPPPALPPPPEIIISPRGSLETNGQTGVSYEALESTITLLREDLALCEARRQEESHAAAERIDALEDKIRYLARESAEACRQKANGAASGLEKKLAEAQEKIALLLEEGEKLSKNELKLQNSIKKFRTKTQEEERATAEAKKRAERAEKEAVDAKEKAKRAVEDEKRATERAKGAVRLEGEVEGLKREKEGSAMIIAELKGKLEEVTDRAEDAESRAQTEALEKERKVTVELKTEVERVQSEAALVEERLQSEVRDLRTKMERDAERARIMEKELRGEQSVMEGKMEALRARAEEVSSGASGDAHAKLLRKVETLQTQYAIANENWQGIEGSMLGQISNLEKERDELTKKEAEVRRRARELSAKSKTLEMDLEISQSKVSNLETELTSLKKQLGKLKKEHTEEISALNLTLSKERENWQKELQTRLEEERTKWIEASRAFSPPPQASLPPLTSAHSIRKSMSPLSTSESYFLGSGNNSRRESSRSPAPLETPITPEGLGLIASAGQLPPPPPCRGFSTPPPSIRQDSLPIHSSSSRTSLQNITTTQPITDPEQGDPDAVPIDIYETPINPAATTSTGPYTYQSPASPYPQSLARHPDMISVSAIATGPSVQLVELMSSTIRRLESELAAIREEMETAQAQRDDARREMADMVREIEGSHEAEKRVKELESEIEELKRREECTLEMLGEKSEMVDELRQDVLDLKGMYRDLVSTVK</sequence>
<evidence type="ECO:0000313" key="7">
    <source>
        <dbReference type="EMBL" id="CUS12701.1"/>
    </source>
</evidence>
<feature type="compositionally biased region" description="Pro residues" evidence="5">
    <location>
        <begin position="130"/>
        <end position="141"/>
    </location>
</feature>
<feature type="coiled-coil region" evidence="4">
    <location>
        <begin position="435"/>
        <end position="547"/>
    </location>
</feature>
<feature type="region of interest" description="Disordered" evidence="5">
    <location>
        <begin position="15"/>
        <end position="157"/>
    </location>
</feature>
<evidence type="ECO:0000256" key="3">
    <source>
        <dbReference type="ARBA" id="ARBA00023054"/>
    </source>
</evidence>
<keyword evidence="8" id="KW-1185">Reference proteome</keyword>
<organism evidence="7 8">
    <name type="scientific">Tuber aestivum</name>
    <name type="common">summer truffle</name>
    <dbReference type="NCBI Taxonomy" id="59557"/>
    <lineage>
        <taxon>Eukaryota</taxon>
        <taxon>Fungi</taxon>
        <taxon>Dikarya</taxon>
        <taxon>Ascomycota</taxon>
        <taxon>Pezizomycotina</taxon>
        <taxon>Pezizomycetes</taxon>
        <taxon>Pezizales</taxon>
        <taxon>Tuberaceae</taxon>
        <taxon>Tuber</taxon>
    </lineage>
</organism>
<keyword evidence="2" id="KW-0333">Golgi apparatus</keyword>
<evidence type="ECO:0000313" key="8">
    <source>
        <dbReference type="Proteomes" id="UP001412239"/>
    </source>
</evidence>
<feature type="coiled-coil region" evidence="4">
    <location>
        <begin position="743"/>
        <end position="815"/>
    </location>
</feature>
<comment type="subcellular location">
    <subcellularLocation>
        <location evidence="1">Golgi apparatus</location>
    </subcellularLocation>
</comment>
<evidence type="ECO:0000256" key="1">
    <source>
        <dbReference type="ARBA" id="ARBA00004555"/>
    </source>
</evidence>
<dbReference type="Pfam" id="PF12329">
    <property type="entry name" value="TMF_DNA_bd"/>
    <property type="match status" value="1"/>
</dbReference>
<feature type="region of interest" description="Disordered" evidence="5">
    <location>
        <begin position="566"/>
        <end position="684"/>
    </location>
</feature>
<evidence type="ECO:0000256" key="5">
    <source>
        <dbReference type="SAM" id="MobiDB-lite"/>
    </source>
</evidence>
<feature type="compositionally biased region" description="Pro residues" evidence="5">
    <location>
        <begin position="637"/>
        <end position="652"/>
    </location>
</feature>
<dbReference type="PANTHER" id="PTHR46515:SF1">
    <property type="entry name" value="TATA ELEMENT MODULATORY FACTOR"/>
    <property type="match status" value="1"/>
</dbReference>
<dbReference type="InterPro" id="IPR022091">
    <property type="entry name" value="TMF_TATA-bd"/>
</dbReference>
<evidence type="ECO:0000256" key="4">
    <source>
        <dbReference type="SAM" id="Coils"/>
    </source>
</evidence>
<feature type="compositionally biased region" description="Low complexity" evidence="5">
    <location>
        <begin position="48"/>
        <end position="58"/>
    </location>
</feature>
<evidence type="ECO:0000259" key="6">
    <source>
        <dbReference type="Pfam" id="PF12325"/>
    </source>
</evidence>
<proteinExistence type="predicted"/>